<keyword evidence="2" id="KW-0813">Transport</keyword>
<dbReference type="PROSITE" id="PS50893">
    <property type="entry name" value="ABC_TRANSPORTER_2"/>
    <property type="match status" value="1"/>
</dbReference>
<evidence type="ECO:0000313" key="11">
    <source>
        <dbReference type="EMBL" id="SFG50589.1"/>
    </source>
</evidence>
<dbReference type="PANTHER" id="PTHR42771:SF2">
    <property type="entry name" value="IRON(3+)-HYDROXAMATE IMPORT ATP-BINDING PROTEIN FHUC"/>
    <property type="match status" value="1"/>
</dbReference>
<dbReference type="InterPro" id="IPR051535">
    <property type="entry name" value="Siderophore_ABC-ATPase"/>
</dbReference>
<dbReference type="GO" id="GO:0016887">
    <property type="term" value="F:ATP hydrolysis activity"/>
    <property type="evidence" value="ECO:0007669"/>
    <property type="project" value="InterPro"/>
</dbReference>
<organism evidence="11 12">
    <name type="scientific">Corynebacterium spheniscorum</name>
    <dbReference type="NCBI Taxonomy" id="185761"/>
    <lineage>
        <taxon>Bacteria</taxon>
        <taxon>Bacillati</taxon>
        <taxon>Actinomycetota</taxon>
        <taxon>Actinomycetes</taxon>
        <taxon>Mycobacteriales</taxon>
        <taxon>Corynebacteriaceae</taxon>
        <taxon>Corynebacterium</taxon>
    </lineage>
</organism>
<evidence type="ECO:0000256" key="9">
    <source>
        <dbReference type="ARBA" id="ARBA00023136"/>
    </source>
</evidence>
<keyword evidence="5" id="KW-0547">Nucleotide-binding</keyword>
<dbReference type="EMBL" id="FOPJ01000005">
    <property type="protein sequence ID" value="SFG50589.1"/>
    <property type="molecule type" value="Genomic_DNA"/>
</dbReference>
<evidence type="ECO:0000256" key="1">
    <source>
        <dbReference type="ARBA" id="ARBA00004202"/>
    </source>
</evidence>
<evidence type="ECO:0000313" key="12">
    <source>
        <dbReference type="Proteomes" id="UP000199065"/>
    </source>
</evidence>
<keyword evidence="9" id="KW-0472">Membrane</keyword>
<feature type="domain" description="ABC transporter" evidence="10">
    <location>
        <begin position="12"/>
        <end position="247"/>
    </location>
</feature>
<dbReference type="STRING" id="185761.SAMN05660282_01082"/>
<proteinExistence type="predicted"/>
<protein>
    <submittedName>
        <fullName evidence="11">Iron complex transport system ATP-binding protein</fullName>
    </submittedName>
</protein>
<dbReference type="InterPro" id="IPR027417">
    <property type="entry name" value="P-loop_NTPase"/>
</dbReference>
<evidence type="ECO:0000259" key="10">
    <source>
        <dbReference type="PROSITE" id="PS50893"/>
    </source>
</evidence>
<dbReference type="PROSITE" id="PS00211">
    <property type="entry name" value="ABC_TRANSPORTER_1"/>
    <property type="match status" value="1"/>
</dbReference>
<dbReference type="Proteomes" id="UP000199065">
    <property type="component" value="Unassembled WGS sequence"/>
</dbReference>
<keyword evidence="3" id="KW-1003">Cell membrane</keyword>
<dbReference type="FunFam" id="3.40.50.300:FF:000134">
    <property type="entry name" value="Iron-enterobactin ABC transporter ATP-binding protein"/>
    <property type="match status" value="1"/>
</dbReference>
<evidence type="ECO:0000256" key="7">
    <source>
        <dbReference type="ARBA" id="ARBA00023004"/>
    </source>
</evidence>
<dbReference type="InterPro" id="IPR017871">
    <property type="entry name" value="ABC_transporter-like_CS"/>
</dbReference>
<dbReference type="InterPro" id="IPR003593">
    <property type="entry name" value="AAA+_ATPase"/>
</dbReference>
<name>A0A1I2SFS5_9CORY</name>
<keyword evidence="7" id="KW-0408">Iron</keyword>
<evidence type="ECO:0000256" key="6">
    <source>
        <dbReference type="ARBA" id="ARBA00022840"/>
    </source>
</evidence>
<accession>A0A1I2SFS5</accession>
<dbReference type="Gene3D" id="3.40.50.300">
    <property type="entry name" value="P-loop containing nucleotide triphosphate hydrolases"/>
    <property type="match status" value="1"/>
</dbReference>
<dbReference type="InterPro" id="IPR003439">
    <property type="entry name" value="ABC_transporter-like_ATP-bd"/>
</dbReference>
<evidence type="ECO:0000256" key="3">
    <source>
        <dbReference type="ARBA" id="ARBA00022475"/>
    </source>
</evidence>
<keyword evidence="12" id="KW-1185">Reference proteome</keyword>
<dbReference type="AlphaFoldDB" id="A0A1I2SFS5"/>
<dbReference type="SUPFAM" id="SSF52540">
    <property type="entry name" value="P-loop containing nucleoside triphosphate hydrolases"/>
    <property type="match status" value="1"/>
</dbReference>
<keyword evidence="4" id="KW-0410">Iron transport</keyword>
<evidence type="ECO:0000256" key="5">
    <source>
        <dbReference type="ARBA" id="ARBA00022741"/>
    </source>
</evidence>
<keyword evidence="6 11" id="KW-0067">ATP-binding</keyword>
<keyword evidence="8" id="KW-0406">Ion transport</keyword>
<dbReference type="GO" id="GO:0005886">
    <property type="term" value="C:plasma membrane"/>
    <property type="evidence" value="ECO:0007669"/>
    <property type="project" value="UniProtKB-SubCell"/>
</dbReference>
<evidence type="ECO:0000256" key="2">
    <source>
        <dbReference type="ARBA" id="ARBA00022448"/>
    </source>
</evidence>
<dbReference type="CDD" id="cd03214">
    <property type="entry name" value="ABC_Iron-Siderophores_B12_Hemin"/>
    <property type="match status" value="1"/>
</dbReference>
<evidence type="ECO:0000256" key="8">
    <source>
        <dbReference type="ARBA" id="ARBA00023065"/>
    </source>
</evidence>
<sequence>MTVPTISTSTALAAHNLHVAYGEHTILEDLSVTLPAGEVTAIIGPNGCGKSTLLKALSQFLPSQGQLTINGEDARALSRRDLARRLAVLPQSPQAPDGITVQDLVSRGRHPHQSWFRQWSSADSEVVDACLEKTGVKELGDRPLSSLSGGQRQRAWLAMVLAQDTDLLLLDEPTTYLDLAHSVDVLRLVQTMKQEDGRTIVMVLHDLNLAARFADHLVVMGPGRVAATGSAKEILTPELLADTFGLEAGVLTDPYHGGPLVVPR</sequence>
<comment type="subcellular location">
    <subcellularLocation>
        <location evidence="1">Cell membrane</location>
        <topology evidence="1">Peripheral membrane protein</topology>
    </subcellularLocation>
</comment>
<dbReference type="RefSeq" id="WP_092285206.1">
    <property type="nucleotide sequence ID" value="NZ_FOPJ01000005.1"/>
</dbReference>
<dbReference type="SMART" id="SM00382">
    <property type="entry name" value="AAA"/>
    <property type="match status" value="1"/>
</dbReference>
<dbReference type="GO" id="GO:0005524">
    <property type="term" value="F:ATP binding"/>
    <property type="evidence" value="ECO:0007669"/>
    <property type="project" value="UniProtKB-KW"/>
</dbReference>
<dbReference type="GO" id="GO:0006826">
    <property type="term" value="P:iron ion transport"/>
    <property type="evidence" value="ECO:0007669"/>
    <property type="project" value="UniProtKB-KW"/>
</dbReference>
<dbReference type="OrthoDB" id="3579586at2"/>
<dbReference type="Pfam" id="PF00005">
    <property type="entry name" value="ABC_tran"/>
    <property type="match status" value="1"/>
</dbReference>
<evidence type="ECO:0000256" key="4">
    <source>
        <dbReference type="ARBA" id="ARBA00022496"/>
    </source>
</evidence>
<gene>
    <name evidence="11" type="ORF">SAMN05660282_01082</name>
</gene>
<dbReference type="PANTHER" id="PTHR42771">
    <property type="entry name" value="IRON(3+)-HYDROXAMATE IMPORT ATP-BINDING PROTEIN FHUC"/>
    <property type="match status" value="1"/>
</dbReference>
<reference evidence="11 12" key="1">
    <citation type="submission" date="2016-10" db="EMBL/GenBank/DDBJ databases">
        <authorList>
            <person name="de Groot N.N."/>
        </authorList>
    </citation>
    <scope>NUCLEOTIDE SEQUENCE [LARGE SCALE GENOMIC DNA]</scope>
    <source>
        <strain>J11</strain>
        <strain evidence="12">PG 39</strain>
    </source>
</reference>